<dbReference type="AlphaFoldDB" id="S8BJQ5"/>
<dbReference type="GO" id="GO:0005634">
    <property type="term" value="C:nucleus"/>
    <property type="evidence" value="ECO:0007669"/>
    <property type="project" value="TreeGrafter"/>
</dbReference>
<evidence type="ECO:0000313" key="4">
    <source>
        <dbReference type="EMBL" id="EPS35477.1"/>
    </source>
</evidence>
<comment type="caution">
    <text evidence="4">The sequence shown here is derived from an EMBL/GenBank/DDBJ whole genome shotgun (WGS) entry which is preliminary data.</text>
</comment>
<dbReference type="InterPro" id="IPR036236">
    <property type="entry name" value="Znf_C2H2_sf"/>
</dbReference>
<feature type="region of interest" description="Disordered" evidence="2">
    <location>
        <begin position="1"/>
        <end position="38"/>
    </location>
</feature>
<dbReference type="SUPFAM" id="SSF57667">
    <property type="entry name" value="beta-beta-alpha zinc fingers"/>
    <property type="match status" value="1"/>
</dbReference>
<dbReference type="PANTHER" id="PTHR46179:SF19">
    <property type="entry name" value="C2H2 FINGER DOMAIN TRANSCRIPTION FACTOR (EUROFUNG)-RELATED"/>
    <property type="match status" value="1"/>
</dbReference>
<dbReference type="PROSITE" id="PS50157">
    <property type="entry name" value="ZINC_FINGER_C2H2_2"/>
    <property type="match status" value="1"/>
</dbReference>
<dbReference type="GO" id="GO:0006357">
    <property type="term" value="P:regulation of transcription by RNA polymerase II"/>
    <property type="evidence" value="ECO:0007669"/>
    <property type="project" value="TreeGrafter"/>
</dbReference>
<dbReference type="HOGENOM" id="CLU_420465_0_0_1"/>
<accession>S8BJQ5</accession>
<dbReference type="eggNOG" id="ENOG502RBAK">
    <property type="taxonomic scope" value="Eukaryota"/>
</dbReference>
<dbReference type="InterPro" id="IPR051061">
    <property type="entry name" value="Zinc_finger_trans_reg"/>
</dbReference>
<dbReference type="PANTHER" id="PTHR46179">
    <property type="entry name" value="ZINC FINGER PROTEIN"/>
    <property type="match status" value="1"/>
</dbReference>
<dbReference type="STRING" id="1284197.S8BJQ5"/>
<dbReference type="SMART" id="SM00355">
    <property type="entry name" value="ZnF_C2H2"/>
    <property type="match status" value="3"/>
</dbReference>
<feature type="compositionally biased region" description="Low complexity" evidence="2">
    <location>
        <begin position="144"/>
        <end position="163"/>
    </location>
</feature>
<evidence type="ECO:0000259" key="3">
    <source>
        <dbReference type="PROSITE" id="PS50157"/>
    </source>
</evidence>
<feature type="compositionally biased region" description="Polar residues" evidence="2">
    <location>
        <begin position="284"/>
        <end position="304"/>
    </location>
</feature>
<organism evidence="4 5">
    <name type="scientific">Dactylellina haptotyla (strain CBS 200.50)</name>
    <name type="common">Nematode-trapping fungus</name>
    <name type="synonym">Monacrosporium haptotylum</name>
    <dbReference type="NCBI Taxonomy" id="1284197"/>
    <lineage>
        <taxon>Eukaryota</taxon>
        <taxon>Fungi</taxon>
        <taxon>Dikarya</taxon>
        <taxon>Ascomycota</taxon>
        <taxon>Pezizomycotina</taxon>
        <taxon>Orbiliomycetes</taxon>
        <taxon>Orbiliales</taxon>
        <taxon>Orbiliaceae</taxon>
        <taxon>Dactylellina</taxon>
    </lineage>
</organism>
<keyword evidence="5" id="KW-1185">Reference proteome</keyword>
<feature type="compositionally biased region" description="Basic residues" evidence="2">
    <location>
        <begin position="68"/>
        <end position="79"/>
    </location>
</feature>
<feature type="region of interest" description="Disordered" evidence="2">
    <location>
        <begin position="251"/>
        <end position="331"/>
    </location>
</feature>
<feature type="domain" description="C2H2-type" evidence="3">
    <location>
        <begin position="623"/>
        <end position="653"/>
    </location>
</feature>
<feature type="compositionally biased region" description="Polar residues" evidence="2">
    <location>
        <begin position="415"/>
        <end position="434"/>
    </location>
</feature>
<feature type="compositionally biased region" description="Polar residues" evidence="2">
    <location>
        <begin position="108"/>
        <end position="132"/>
    </location>
</feature>
<sequence>MACANQKWTATPTTPGHKHTSTPPSTWRPRKTRVPVFQSGRVKTLEMVASSFYFSSDWGPAEEQEKQRAKKQQQKKKRHPPELPPGNLTMMTYSQPSAYPNYDLLKTRSPTTSSSSQAFYRSPSSTNSQANPRTLPPYISLQRASEPASPATIATTISSHSTPSPSPSRQTNMPGTASNTDFALFDDAIMAVAQDVGASKSNPSSMAENPASLTTYAPSGFPIIVSHDVPYSNYAQSTMYGNYSGNYNGPDTSSNFYGLGQEQQVPQSQQRQSQTATKYLRPLSYSNNSNQTATSRHRSSQLNNEVEPIENVPALSPTSKRQAQNSGFGSGTSTCEDLNLFVNIWLDEYLQSPSDLHSAMPKLGRTFSDAVQDELYTEPVRESTYPTSQKKTAFYQTNETKGDTRNTFPRIFHEAQQQHQQDFTHTGPPQQQLGSRDRSPFRHNSPFHPTNTTNMPHAIDQNQLAMALALREQMRKEAEQTAAPKTISPRESLLEYQEPENQQNQMALFPPLQDTRVSQDDAISNGGSLHSHDGSDLDEFQSMATSRRASMANSTVSSHLDVPRFGYIQQPFDTMSASTYYYPDAASLAASTLPLNESSYLKDELSGNPIPRPLDTTANTGTYTCTFSGCGQRFTTSTKLQKHRREAHRKSVPSGNSVSTAAAIACRNAQPGPHRCMRVNPSTGKPCNTVFSRPYDLTRHEDTIHNTAKAKVRCEICDDDKFFSRSDALVRHRRVKHGIH</sequence>
<dbReference type="Pfam" id="PF00096">
    <property type="entry name" value="zf-C2H2"/>
    <property type="match status" value="2"/>
</dbReference>
<evidence type="ECO:0000313" key="5">
    <source>
        <dbReference type="Proteomes" id="UP000015100"/>
    </source>
</evidence>
<dbReference type="GO" id="GO:0008270">
    <property type="term" value="F:zinc ion binding"/>
    <property type="evidence" value="ECO:0007669"/>
    <property type="project" value="UniProtKB-KW"/>
</dbReference>
<feature type="compositionally biased region" description="Polar residues" evidence="2">
    <location>
        <begin position="447"/>
        <end position="456"/>
    </location>
</feature>
<feature type="compositionally biased region" description="Polar residues" evidence="2">
    <location>
        <begin position="169"/>
        <end position="180"/>
    </location>
</feature>
<dbReference type="OrthoDB" id="7295497at2759"/>
<feature type="region of interest" description="Disordered" evidence="2">
    <location>
        <begin position="56"/>
        <end position="180"/>
    </location>
</feature>
<feature type="region of interest" description="Disordered" evidence="2">
    <location>
        <begin position="517"/>
        <end position="537"/>
    </location>
</feature>
<feature type="compositionally biased region" description="Polar residues" evidence="2">
    <location>
        <begin position="1"/>
        <end position="14"/>
    </location>
</feature>
<evidence type="ECO:0000256" key="1">
    <source>
        <dbReference type="PROSITE-ProRule" id="PRU00042"/>
    </source>
</evidence>
<keyword evidence="1" id="KW-0863">Zinc-finger</keyword>
<dbReference type="PROSITE" id="PS00028">
    <property type="entry name" value="ZINC_FINGER_C2H2_1"/>
    <property type="match status" value="1"/>
</dbReference>
<proteinExistence type="predicted"/>
<dbReference type="EMBL" id="AQGS01001130">
    <property type="protein sequence ID" value="EPS35477.1"/>
    <property type="molecule type" value="Genomic_DNA"/>
</dbReference>
<dbReference type="InterPro" id="IPR013087">
    <property type="entry name" value="Znf_C2H2_type"/>
</dbReference>
<dbReference type="Gene3D" id="3.30.160.60">
    <property type="entry name" value="Classic Zinc Finger"/>
    <property type="match status" value="2"/>
</dbReference>
<feature type="region of interest" description="Disordered" evidence="2">
    <location>
        <begin position="415"/>
        <end position="456"/>
    </location>
</feature>
<feature type="compositionally biased region" description="Polar residues" evidence="2">
    <location>
        <begin position="316"/>
        <end position="331"/>
    </location>
</feature>
<feature type="compositionally biased region" description="Polar residues" evidence="2">
    <location>
        <begin position="89"/>
        <end position="98"/>
    </location>
</feature>
<dbReference type="Proteomes" id="UP000015100">
    <property type="component" value="Unassembled WGS sequence"/>
</dbReference>
<keyword evidence="1" id="KW-0862">Zinc</keyword>
<name>S8BJQ5_DACHA</name>
<reference evidence="5" key="2">
    <citation type="submission" date="2013-04" db="EMBL/GenBank/DDBJ databases">
        <title>Genomic mechanisms accounting for the adaptation to parasitism in nematode-trapping fungi.</title>
        <authorList>
            <person name="Ahren D.G."/>
        </authorList>
    </citation>
    <scope>NUCLEOTIDE SEQUENCE [LARGE SCALE GENOMIC DNA]</scope>
    <source>
        <strain evidence="5">CBS 200.50</strain>
    </source>
</reference>
<keyword evidence="1" id="KW-0479">Metal-binding</keyword>
<reference evidence="4 5" key="1">
    <citation type="journal article" date="2013" name="PLoS Genet.">
        <title>Genomic mechanisms accounting for the adaptation to parasitism in nematode-trapping fungi.</title>
        <authorList>
            <person name="Meerupati T."/>
            <person name="Andersson K.M."/>
            <person name="Friman E."/>
            <person name="Kumar D."/>
            <person name="Tunlid A."/>
            <person name="Ahren D."/>
        </authorList>
    </citation>
    <scope>NUCLEOTIDE SEQUENCE [LARGE SCALE GENOMIC DNA]</scope>
    <source>
        <strain evidence="4 5">CBS 200.50</strain>
    </source>
</reference>
<evidence type="ECO:0000256" key="2">
    <source>
        <dbReference type="SAM" id="MobiDB-lite"/>
    </source>
</evidence>
<dbReference type="OMA" id="FQSMATS"/>
<gene>
    <name evidence="4" type="ORF">H072_11161</name>
</gene>
<protein>
    <recommendedName>
        <fullName evidence="3">C2H2-type domain-containing protein</fullName>
    </recommendedName>
</protein>
<feature type="compositionally biased region" description="Low complexity" evidence="2">
    <location>
        <begin position="261"/>
        <end position="274"/>
    </location>
</feature>